<comment type="function">
    <text evidence="8 10 11">Involved in peptidoglycan biosynthesis. Transports lipid-linked peptidoglycan precursors from the inner to the outer leaflet of the cytoplasmic membrane.</text>
</comment>
<evidence type="ECO:0000256" key="11">
    <source>
        <dbReference type="PIRNR" id="PIRNR002869"/>
    </source>
</evidence>
<feature type="transmembrane region" description="Helical" evidence="10">
    <location>
        <begin position="236"/>
        <end position="257"/>
    </location>
</feature>
<dbReference type="GO" id="GO:0015648">
    <property type="term" value="F:lipid-linked peptidoglycan transporter activity"/>
    <property type="evidence" value="ECO:0007669"/>
    <property type="project" value="UniProtKB-UniRule"/>
</dbReference>
<feature type="transmembrane region" description="Helical" evidence="10">
    <location>
        <begin position="92"/>
        <end position="114"/>
    </location>
</feature>
<dbReference type="AlphaFoldDB" id="S0G3K7"/>
<evidence type="ECO:0000256" key="5">
    <source>
        <dbReference type="ARBA" id="ARBA00022984"/>
    </source>
</evidence>
<keyword evidence="6 10" id="KW-1133">Transmembrane helix</keyword>
<evidence type="ECO:0000256" key="8">
    <source>
        <dbReference type="ARBA" id="ARBA00060041"/>
    </source>
</evidence>
<dbReference type="HAMAP" id="MF_02078">
    <property type="entry name" value="MurJ_MviN"/>
    <property type="match status" value="1"/>
</dbReference>
<feature type="transmembrane region" description="Helical" evidence="10">
    <location>
        <begin position="387"/>
        <end position="405"/>
    </location>
</feature>
<dbReference type="InterPro" id="IPR051050">
    <property type="entry name" value="Lipid_II_flippase_MurJ/MviN"/>
</dbReference>
<comment type="caution">
    <text evidence="12">The sequence shown here is derived from an EMBL/GenBank/DDBJ whole genome shotgun (WGS) entry which is preliminary data.</text>
</comment>
<evidence type="ECO:0000313" key="13">
    <source>
        <dbReference type="Proteomes" id="UP000014216"/>
    </source>
</evidence>
<keyword evidence="5 10" id="KW-0573">Peptidoglycan synthesis</keyword>
<protein>
    <recommendedName>
        <fullName evidence="10">Probable lipid II flippase MurJ</fullName>
    </recommendedName>
</protein>
<feature type="transmembrane region" description="Helical" evidence="10">
    <location>
        <begin position="134"/>
        <end position="158"/>
    </location>
</feature>
<proteinExistence type="inferred from homology"/>
<dbReference type="PANTHER" id="PTHR47019">
    <property type="entry name" value="LIPID II FLIPPASE MURJ"/>
    <property type="match status" value="1"/>
</dbReference>
<dbReference type="Proteomes" id="UP000014216">
    <property type="component" value="Unassembled WGS sequence"/>
</dbReference>
<keyword evidence="13" id="KW-1185">Reference proteome</keyword>
<dbReference type="OrthoDB" id="9804143at2"/>
<dbReference type="GO" id="GO:0009252">
    <property type="term" value="P:peptidoglycan biosynthetic process"/>
    <property type="evidence" value="ECO:0007669"/>
    <property type="project" value="UniProtKB-UniRule"/>
</dbReference>
<dbReference type="GO" id="GO:0005886">
    <property type="term" value="C:plasma membrane"/>
    <property type="evidence" value="ECO:0007669"/>
    <property type="project" value="UniProtKB-SubCell"/>
</dbReference>
<feature type="transmembrane region" description="Helical" evidence="10">
    <location>
        <begin position="12"/>
        <end position="32"/>
    </location>
</feature>
<accession>S0G3K7</accession>
<dbReference type="PIRSF" id="PIRSF002869">
    <property type="entry name" value="MviN"/>
    <property type="match status" value="1"/>
</dbReference>
<dbReference type="GO" id="GO:0008360">
    <property type="term" value="P:regulation of cell shape"/>
    <property type="evidence" value="ECO:0007669"/>
    <property type="project" value="UniProtKB-UniRule"/>
</dbReference>
<keyword evidence="2 10" id="KW-1003">Cell membrane</keyword>
<dbReference type="PANTHER" id="PTHR47019:SF1">
    <property type="entry name" value="LIPID II FLIPPASE MURJ"/>
    <property type="match status" value="1"/>
</dbReference>
<feature type="transmembrane region" description="Helical" evidence="10">
    <location>
        <begin position="320"/>
        <end position="343"/>
    </location>
</feature>
<dbReference type="GO" id="GO:0071555">
    <property type="term" value="P:cell wall organization"/>
    <property type="evidence" value="ECO:0007669"/>
    <property type="project" value="UniProtKB-UniRule"/>
</dbReference>
<keyword evidence="4 10" id="KW-0133">Cell shape</keyword>
<keyword evidence="10 11" id="KW-0813">Transport</keyword>
<feature type="transmembrane region" description="Helical" evidence="10">
    <location>
        <begin position="59"/>
        <end position="80"/>
    </location>
</feature>
<dbReference type="NCBIfam" id="TIGR01695">
    <property type="entry name" value="murJ_mviN"/>
    <property type="match status" value="1"/>
</dbReference>
<evidence type="ECO:0000256" key="4">
    <source>
        <dbReference type="ARBA" id="ARBA00022960"/>
    </source>
</evidence>
<evidence type="ECO:0000256" key="1">
    <source>
        <dbReference type="ARBA" id="ARBA00004651"/>
    </source>
</evidence>
<feature type="transmembrane region" description="Helical" evidence="10">
    <location>
        <begin position="447"/>
        <end position="468"/>
    </location>
</feature>
<comment type="subcellular location">
    <subcellularLocation>
        <location evidence="1 10">Cell membrane</location>
        <topology evidence="1 10">Multi-pass membrane protein</topology>
    </subcellularLocation>
</comment>
<feature type="transmembrane region" description="Helical" evidence="10">
    <location>
        <begin position="355"/>
        <end position="375"/>
    </location>
</feature>
<dbReference type="CDD" id="cd13123">
    <property type="entry name" value="MATE_MurJ_like"/>
    <property type="match status" value="1"/>
</dbReference>
<gene>
    <name evidence="12" type="primary">mviN</name>
    <name evidence="10" type="synonym">murJ</name>
    <name evidence="12" type="ORF">Dpo_3c02070</name>
</gene>
<reference evidence="12 13" key="1">
    <citation type="journal article" date="2013" name="Genome Announc.">
        <title>Draft Genome Sequence of Desulfotignum phosphitoxidans DSM 13687 Strain FiPS-3.</title>
        <authorList>
            <person name="Poehlein A."/>
            <person name="Daniel R."/>
            <person name="Simeonova D.D."/>
        </authorList>
    </citation>
    <scope>NUCLEOTIDE SEQUENCE [LARGE SCALE GENOMIC DNA]</scope>
    <source>
        <strain evidence="12 13">DSM 13687</strain>
    </source>
</reference>
<evidence type="ECO:0000256" key="3">
    <source>
        <dbReference type="ARBA" id="ARBA00022692"/>
    </source>
</evidence>
<feature type="transmembrane region" description="Helical" evidence="10">
    <location>
        <begin position="165"/>
        <end position="188"/>
    </location>
</feature>
<evidence type="ECO:0000256" key="2">
    <source>
        <dbReference type="ARBA" id="ARBA00022475"/>
    </source>
</evidence>
<keyword evidence="3 10" id="KW-0812">Transmembrane</keyword>
<feature type="transmembrane region" description="Helical" evidence="10">
    <location>
        <begin position="411"/>
        <end position="435"/>
    </location>
</feature>
<evidence type="ECO:0000313" key="12">
    <source>
        <dbReference type="EMBL" id="EMS80064.1"/>
    </source>
</evidence>
<sequence length="532" mass="58302">MKTAAPSIFKKIGVASFIMMASVFASRVIGLVREMAIAWAGGADAGVDAYQIAFALPEILNHVVASGFLSITFIPVFARYITRGDEKQGFEVFSLVFNGFGLILVTGIATGMIWTPFFVHLLAPGITDPATFALAVRMTRIILPAQFFFFAGGLFMAVQFTKEKFFIPALAPLIYNLGIICGGVFLYPHIGMEGFAWGVLGGAFAGNFLLQMAGAARQGLRFRFYINFFHPDFIHYVKITLPFMVGLTVTFSTEILMKLFGSFLPTGHIAAMNYALRIMFILVGFFGQAIGMASYPFMAGIAAAGDMDRLNHIINQTLKFIFLVIPFSVLFIVLRYEIVMILFQRGAFDAHATHLTANILPFFMAGAFAFSAQTFVARGFYALENTLYPAVVSTLCMLAGLPVIYGCMKVFGVTGVASGLSLTVIVSSFALYGSWNRKTRNPGDTGVYLFLVKLSLASLVMGGILSGIHQMLTRLMPPTAFVPAMIICIVTGLVFLMLMPVAARLLRIPEIMTFYEKTARRLLSWQKKPPRS</sequence>
<evidence type="ECO:0000256" key="6">
    <source>
        <dbReference type="ARBA" id="ARBA00022989"/>
    </source>
</evidence>
<dbReference type="UniPathway" id="UPA00219"/>
<comment type="similarity">
    <text evidence="9 10 11">Belongs to the MurJ/MviN family.</text>
</comment>
<feature type="transmembrane region" description="Helical" evidence="10">
    <location>
        <begin position="480"/>
        <end position="503"/>
    </location>
</feature>
<feature type="transmembrane region" description="Helical" evidence="10">
    <location>
        <begin position="277"/>
        <end position="299"/>
    </location>
</feature>
<name>S0G3K7_9BACT</name>
<dbReference type="RefSeq" id="WP_006965401.1">
    <property type="nucleotide sequence ID" value="NZ_APJX01000003.1"/>
</dbReference>
<dbReference type="EMBL" id="APJX01000003">
    <property type="protein sequence ID" value="EMS80064.1"/>
    <property type="molecule type" value="Genomic_DNA"/>
</dbReference>
<dbReference type="InterPro" id="IPR004268">
    <property type="entry name" value="MurJ"/>
</dbReference>
<keyword evidence="10 11" id="KW-0961">Cell wall biogenesis/degradation</keyword>
<feature type="transmembrane region" description="Helical" evidence="10">
    <location>
        <begin position="194"/>
        <end position="215"/>
    </location>
</feature>
<organism evidence="12 13">
    <name type="scientific">Desulfotignum phosphitoxidans DSM 13687</name>
    <dbReference type="NCBI Taxonomy" id="1286635"/>
    <lineage>
        <taxon>Bacteria</taxon>
        <taxon>Pseudomonadati</taxon>
        <taxon>Thermodesulfobacteriota</taxon>
        <taxon>Desulfobacteria</taxon>
        <taxon>Desulfobacterales</taxon>
        <taxon>Desulfobacteraceae</taxon>
        <taxon>Desulfotignum</taxon>
    </lineage>
</organism>
<evidence type="ECO:0000256" key="10">
    <source>
        <dbReference type="HAMAP-Rule" id="MF_02078"/>
    </source>
</evidence>
<dbReference type="Pfam" id="PF03023">
    <property type="entry name" value="MurJ"/>
    <property type="match status" value="1"/>
</dbReference>
<evidence type="ECO:0000256" key="9">
    <source>
        <dbReference type="ARBA" id="ARBA00061532"/>
    </source>
</evidence>
<dbReference type="GO" id="GO:0034204">
    <property type="term" value="P:lipid translocation"/>
    <property type="evidence" value="ECO:0007669"/>
    <property type="project" value="TreeGrafter"/>
</dbReference>
<comment type="pathway">
    <text evidence="10">Cell wall biogenesis; peptidoglycan biosynthesis.</text>
</comment>
<keyword evidence="7 10" id="KW-0472">Membrane</keyword>
<evidence type="ECO:0000256" key="7">
    <source>
        <dbReference type="ARBA" id="ARBA00023136"/>
    </source>
</evidence>
<dbReference type="PRINTS" id="PR01806">
    <property type="entry name" value="VIRFACTRMVIN"/>
</dbReference>